<evidence type="ECO:0000313" key="2">
    <source>
        <dbReference type="EMBL" id="PNU00448.1"/>
    </source>
</evidence>
<dbReference type="KEGG" id="cthd:CDO33_04860"/>
<name>A0A2K2F3U5_9CLOT</name>
<dbReference type="Proteomes" id="UP000236151">
    <property type="component" value="Unassembled WGS sequence"/>
</dbReference>
<proteinExistence type="predicted"/>
<feature type="transmembrane region" description="Helical" evidence="1">
    <location>
        <begin position="12"/>
        <end position="33"/>
    </location>
</feature>
<dbReference type="EMBL" id="NIOJ01000011">
    <property type="protein sequence ID" value="PNU00448.1"/>
    <property type="molecule type" value="Genomic_DNA"/>
</dbReference>
<gene>
    <name evidence="2" type="ORF">CDQ84_06400</name>
</gene>
<reference evidence="2 3" key="1">
    <citation type="submission" date="2017-06" db="EMBL/GenBank/DDBJ databases">
        <title>Investigating the central metabolism of Clostridium thermosuccinogenes.</title>
        <authorList>
            <person name="Koendjbiharie J.G."/>
            <person name="van Kranenburg R."/>
        </authorList>
    </citation>
    <scope>NUCLEOTIDE SEQUENCE [LARGE SCALE GENOMIC DNA]</scope>
    <source>
        <strain evidence="2 3">DSM 5806</strain>
    </source>
</reference>
<dbReference type="AlphaFoldDB" id="A0A2K2F3U5"/>
<organism evidence="2 3">
    <name type="scientific">Clostridium thermosuccinogenes</name>
    <dbReference type="NCBI Taxonomy" id="84032"/>
    <lineage>
        <taxon>Bacteria</taxon>
        <taxon>Bacillati</taxon>
        <taxon>Bacillota</taxon>
        <taxon>Clostridia</taxon>
        <taxon>Eubacteriales</taxon>
        <taxon>Clostridiaceae</taxon>
        <taxon>Clostridium</taxon>
    </lineage>
</organism>
<sequence>MLCYLWGKEELLFEAGLGSILVHIWVHILWVHMNDGGTASWRNFEAYGRILLYRQYNVGFILPNQKSLFH</sequence>
<keyword evidence="1" id="KW-0472">Membrane</keyword>
<evidence type="ECO:0000313" key="3">
    <source>
        <dbReference type="Proteomes" id="UP000236151"/>
    </source>
</evidence>
<keyword evidence="1" id="KW-0812">Transmembrane</keyword>
<accession>A0A2K2F3U5</accession>
<comment type="caution">
    <text evidence="2">The sequence shown here is derived from an EMBL/GenBank/DDBJ whole genome shotgun (WGS) entry which is preliminary data.</text>
</comment>
<protein>
    <submittedName>
        <fullName evidence="2">Uncharacterized protein</fullName>
    </submittedName>
</protein>
<evidence type="ECO:0000256" key="1">
    <source>
        <dbReference type="SAM" id="Phobius"/>
    </source>
</evidence>
<keyword evidence="3" id="KW-1185">Reference proteome</keyword>
<keyword evidence="1" id="KW-1133">Transmembrane helix</keyword>